<keyword evidence="1" id="KW-0812">Transmembrane</keyword>
<dbReference type="OrthoDB" id="305478at2759"/>
<feature type="transmembrane region" description="Helical" evidence="1">
    <location>
        <begin position="74"/>
        <end position="107"/>
    </location>
</feature>
<proteinExistence type="predicted"/>
<protein>
    <submittedName>
        <fullName evidence="2">Uncharacterized protein</fullName>
    </submittedName>
</protein>
<feature type="transmembrane region" description="Helical" evidence="1">
    <location>
        <begin position="147"/>
        <end position="168"/>
    </location>
</feature>
<keyword evidence="3" id="KW-1185">Reference proteome</keyword>
<reference evidence="2" key="1">
    <citation type="submission" date="2021-01" db="EMBL/GenBank/DDBJ databases">
        <authorList>
            <consortium name="Genoscope - CEA"/>
            <person name="William W."/>
        </authorList>
    </citation>
    <scope>NUCLEOTIDE SEQUENCE</scope>
</reference>
<evidence type="ECO:0000313" key="2">
    <source>
        <dbReference type="EMBL" id="CAD8079721.1"/>
    </source>
</evidence>
<organism evidence="2 3">
    <name type="scientific">Paramecium sonneborni</name>
    <dbReference type="NCBI Taxonomy" id="65129"/>
    <lineage>
        <taxon>Eukaryota</taxon>
        <taxon>Sar</taxon>
        <taxon>Alveolata</taxon>
        <taxon>Ciliophora</taxon>
        <taxon>Intramacronucleata</taxon>
        <taxon>Oligohymenophorea</taxon>
        <taxon>Peniculida</taxon>
        <taxon>Parameciidae</taxon>
        <taxon>Paramecium</taxon>
    </lineage>
</organism>
<gene>
    <name evidence="2" type="ORF">PSON_ATCC_30995.1.T0390255</name>
</gene>
<feature type="transmembrane region" description="Helical" evidence="1">
    <location>
        <begin position="174"/>
        <end position="192"/>
    </location>
</feature>
<keyword evidence="1" id="KW-1133">Transmembrane helix</keyword>
<dbReference type="Proteomes" id="UP000692954">
    <property type="component" value="Unassembled WGS sequence"/>
</dbReference>
<dbReference type="AlphaFoldDB" id="A0A8S1MMR9"/>
<name>A0A8S1MMR9_9CILI</name>
<sequence length="194" mass="23419">MLFQIYESIEKFLANQDYHHFDSVCYVGLKHSLSLYFLIFISFIMYIHQTQTIMSGISFMRLKKVWPLMKNDNVCSLLLTLISTYPLMLDIHLLRINLFIGLIIYVIEKTTTILQNLPYIRIIILDIFCLFFVEILHLLCFTTFYKLCRIFIEIIRIMIWLLIIVYRQQAKTQVLLYASVTLQFFWVYIYFFKN</sequence>
<keyword evidence="1" id="KW-0472">Membrane</keyword>
<feature type="transmembrane region" description="Helical" evidence="1">
    <location>
        <begin position="36"/>
        <end position="62"/>
    </location>
</feature>
<evidence type="ECO:0000256" key="1">
    <source>
        <dbReference type="SAM" id="Phobius"/>
    </source>
</evidence>
<dbReference type="EMBL" id="CAJJDN010000039">
    <property type="protein sequence ID" value="CAD8079721.1"/>
    <property type="molecule type" value="Genomic_DNA"/>
</dbReference>
<feature type="transmembrane region" description="Helical" evidence="1">
    <location>
        <begin position="119"/>
        <end position="140"/>
    </location>
</feature>
<accession>A0A8S1MMR9</accession>
<comment type="caution">
    <text evidence="2">The sequence shown here is derived from an EMBL/GenBank/DDBJ whole genome shotgun (WGS) entry which is preliminary data.</text>
</comment>
<evidence type="ECO:0000313" key="3">
    <source>
        <dbReference type="Proteomes" id="UP000692954"/>
    </source>
</evidence>